<comment type="similarity">
    <text evidence="2">Belongs to the major facilitator superfamily. Organophosphate:Pi antiporter (OPA) (TC 2.A.1.4) family.</text>
</comment>
<dbReference type="GO" id="GO:0061513">
    <property type="term" value="F:glucose 6-phosphate:phosphate antiporter activity"/>
    <property type="evidence" value="ECO:0007669"/>
    <property type="project" value="TreeGrafter"/>
</dbReference>
<dbReference type="EMBL" id="REGN01001648">
    <property type="protein sequence ID" value="RNA33361.1"/>
    <property type="molecule type" value="Genomic_DNA"/>
</dbReference>
<dbReference type="PIRSF" id="PIRSF002808">
    <property type="entry name" value="Hexose_phosphate_transp"/>
    <property type="match status" value="1"/>
</dbReference>
<dbReference type="InterPro" id="IPR036259">
    <property type="entry name" value="MFS_trans_sf"/>
</dbReference>
<feature type="transmembrane region" description="Helical" evidence="6">
    <location>
        <begin position="102"/>
        <end position="122"/>
    </location>
</feature>
<feature type="transmembrane region" description="Helical" evidence="6">
    <location>
        <begin position="343"/>
        <end position="365"/>
    </location>
</feature>
<evidence type="ECO:0000256" key="3">
    <source>
        <dbReference type="ARBA" id="ARBA00022692"/>
    </source>
</evidence>
<dbReference type="PANTHER" id="PTHR43826:SF3">
    <property type="entry name" value="GLUCOSE-6-PHOSPHATE EXCHANGER SLC37A4"/>
    <property type="match status" value="1"/>
</dbReference>
<evidence type="ECO:0000256" key="4">
    <source>
        <dbReference type="ARBA" id="ARBA00022989"/>
    </source>
</evidence>
<evidence type="ECO:0000256" key="2">
    <source>
        <dbReference type="ARBA" id="ARBA00009598"/>
    </source>
</evidence>
<dbReference type="PANTHER" id="PTHR43826">
    <property type="entry name" value="GLUCOSE-6-PHOSPHATE EXCHANGER SLC37A4"/>
    <property type="match status" value="1"/>
</dbReference>
<dbReference type="InterPro" id="IPR011701">
    <property type="entry name" value="MFS"/>
</dbReference>
<organism evidence="8 9">
    <name type="scientific">Brachionus plicatilis</name>
    <name type="common">Marine rotifer</name>
    <name type="synonym">Brachionus muelleri</name>
    <dbReference type="NCBI Taxonomy" id="10195"/>
    <lineage>
        <taxon>Eukaryota</taxon>
        <taxon>Metazoa</taxon>
        <taxon>Spiralia</taxon>
        <taxon>Gnathifera</taxon>
        <taxon>Rotifera</taxon>
        <taxon>Eurotatoria</taxon>
        <taxon>Monogononta</taxon>
        <taxon>Pseudotrocha</taxon>
        <taxon>Ploima</taxon>
        <taxon>Brachionidae</taxon>
        <taxon>Brachionus</taxon>
    </lineage>
</organism>
<feature type="transmembrane region" description="Helical" evidence="6">
    <location>
        <begin position="6"/>
        <end position="24"/>
    </location>
</feature>
<evidence type="ECO:0000256" key="5">
    <source>
        <dbReference type="ARBA" id="ARBA00023136"/>
    </source>
</evidence>
<keyword evidence="3 6" id="KW-0812">Transmembrane</keyword>
<dbReference type="SUPFAM" id="SSF103473">
    <property type="entry name" value="MFS general substrate transporter"/>
    <property type="match status" value="1"/>
</dbReference>
<evidence type="ECO:0000256" key="6">
    <source>
        <dbReference type="SAM" id="Phobius"/>
    </source>
</evidence>
<dbReference type="InterPro" id="IPR000849">
    <property type="entry name" value="Sugar_P_transporter"/>
</dbReference>
<evidence type="ECO:0000313" key="8">
    <source>
        <dbReference type="EMBL" id="RNA33361.1"/>
    </source>
</evidence>
<dbReference type="AlphaFoldDB" id="A0A3M7SC45"/>
<dbReference type="OrthoDB" id="3639251at2759"/>
<dbReference type="GO" id="GO:0005789">
    <property type="term" value="C:endoplasmic reticulum membrane"/>
    <property type="evidence" value="ECO:0007669"/>
    <property type="project" value="TreeGrafter"/>
</dbReference>
<proteinExistence type="inferred from homology"/>
<dbReference type="PROSITE" id="PS50850">
    <property type="entry name" value="MFS"/>
    <property type="match status" value="1"/>
</dbReference>
<gene>
    <name evidence="8" type="ORF">BpHYR1_000336</name>
</gene>
<dbReference type="InterPro" id="IPR020846">
    <property type="entry name" value="MFS_dom"/>
</dbReference>
<dbReference type="STRING" id="10195.A0A3M7SC45"/>
<evidence type="ECO:0000259" key="7">
    <source>
        <dbReference type="PROSITE" id="PS50850"/>
    </source>
</evidence>
<feature type="transmembrane region" description="Helical" evidence="6">
    <location>
        <begin position="232"/>
        <end position="255"/>
    </location>
</feature>
<comment type="subcellular location">
    <subcellularLocation>
        <location evidence="1">Endomembrane system</location>
        <topology evidence="1">Multi-pass membrane protein</topology>
    </subcellularLocation>
</comment>
<evidence type="ECO:0000313" key="9">
    <source>
        <dbReference type="Proteomes" id="UP000276133"/>
    </source>
</evidence>
<reference evidence="8 9" key="1">
    <citation type="journal article" date="2018" name="Sci. Rep.">
        <title>Genomic signatures of local adaptation to the degree of environmental predictability in rotifers.</title>
        <authorList>
            <person name="Franch-Gras L."/>
            <person name="Hahn C."/>
            <person name="Garcia-Roger E.M."/>
            <person name="Carmona M.J."/>
            <person name="Serra M."/>
            <person name="Gomez A."/>
        </authorList>
    </citation>
    <scope>NUCLEOTIDE SEQUENCE [LARGE SCALE GENOMIC DNA]</scope>
    <source>
        <strain evidence="8">HYR1</strain>
    </source>
</reference>
<evidence type="ECO:0000256" key="1">
    <source>
        <dbReference type="ARBA" id="ARBA00004127"/>
    </source>
</evidence>
<dbReference type="GO" id="GO:0035435">
    <property type="term" value="P:phosphate ion transmembrane transport"/>
    <property type="evidence" value="ECO:0007669"/>
    <property type="project" value="TreeGrafter"/>
</dbReference>
<dbReference type="InterPro" id="IPR051337">
    <property type="entry name" value="OPA_Antiporter"/>
</dbReference>
<name>A0A3M7SC45_BRAPC</name>
<accession>A0A3M7SC45</accession>
<dbReference type="Gene3D" id="1.20.1250.20">
    <property type="entry name" value="MFS general substrate transporter like domains"/>
    <property type="match status" value="3"/>
</dbReference>
<sequence>MNKKIVYQAAILAILYLGYGFYYLTRKSLIFMVPHFRLNQTSTFNFTKNDIGIVISGQNFAYAISKLVGGVLSDVYSCRILFGSGLFLSGLLNIAFKKDIQVMWSILSTSSNVAGAIGPIIANTIALKYHWSHGFMIQGCICMTIGYLAIMVLRNKPSEVGFEDFGCKNAELDKNIEEIGFLQKSKQLFLYPFFVSICLCYFIVQFIKTLFSDWAHIYMIKSLQISSYNATYFLSIFELSGIFGSLFSGLVSDFVYHFKCKRIDHRKPTTPCSVYIRMLVNIVFFTGLLISLHLFNYYLDSKISRSNLLIIGTLSGFFCFGCVSLLGVIAMEFTPKSFSGSSHAYASLAANIGSISAGLPFGYISKLYTWSYGFRLTEALAGAILKEKN</sequence>
<feature type="transmembrane region" description="Helical" evidence="6">
    <location>
        <begin position="189"/>
        <end position="211"/>
    </location>
</feature>
<comment type="caution">
    <text evidence="8">The sequence shown here is derived from an EMBL/GenBank/DDBJ whole genome shotgun (WGS) entry which is preliminary data.</text>
</comment>
<feature type="transmembrane region" description="Helical" evidence="6">
    <location>
        <begin position="307"/>
        <end position="331"/>
    </location>
</feature>
<feature type="domain" description="Major facilitator superfamily (MFS) profile" evidence="7">
    <location>
        <begin position="193"/>
        <end position="389"/>
    </location>
</feature>
<keyword evidence="5 6" id="KW-0472">Membrane</keyword>
<feature type="transmembrane region" description="Helical" evidence="6">
    <location>
        <begin position="275"/>
        <end position="295"/>
    </location>
</feature>
<feature type="transmembrane region" description="Helical" evidence="6">
    <location>
        <begin position="134"/>
        <end position="153"/>
    </location>
</feature>
<keyword evidence="9" id="KW-1185">Reference proteome</keyword>
<protein>
    <submittedName>
        <fullName evidence="8">Glucose-6-phosphate translocase isoform X2</fullName>
    </submittedName>
</protein>
<dbReference type="Pfam" id="PF07690">
    <property type="entry name" value="MFS_1"/>
    <property type="match status" value="1"/>
</dbReference>
<keyword evidence="4 6" id="KW-1133">Transmembrane helix</keyword>
<dbReference type="Proteomes" id="UP000276133">
    <property type="component" value="Unassembled WGS sequence"/>
</dbReference>
<feature type="transmembrane region" description="Helical" evidence="6">
    <location>
        <begin position="76"/>
        <end position="96"/>
    </location>
</feature>